<reference evidence="1" key="2">
    <citation type="submission" date="2023-05" db="EMBL/GenBank/DDBJ databases">
        <authorList>
            <consortium name="Lawrence Berkeley National Laboratory"/>
            <person name="Steindorff A."/>
            <person name="Hensen N."/>
            <person name="Bonometti L."/>
            <person name="Westerberg I."/>
            <person name="Brannstrom I.O."/>
            <person name="Guillou S."/>
            <person name="Cros-Aarteil S."/>
            <person name="Calhoun S."/>
            <person name="Haridas S."/>
            <person name="Kuo A."/>
            <person name="Mondo S."/>
            <person name="Pangilinan J."/>
            <person name="Riley R."/>
            <person name="Labutti K."/>
            <person name="Andreopoulos B."/>
            <person name="Lipzen A."/>
            <person name="Chen C."/>
            <person name="Yanf M."/>
            <person name="Daum C."/>
            <person name="Ng V."/>
            <person name="Clum A."/>
            <person name="Ohm R."/>
            <person name="Martin F."/>
            <person name="Silar P."/>
            <person name="Natvig D."/>
            <person name="Lalanne C."/>
            <person name="Gautier V."/>
            <person name="Ament-Velasquez S.L."/>
            <person name="Kruys A."/>
            <person name="Hutchinson M.I."/>
            <person name="Powell A.J."/>
            <person name="Barry K."/>
            <person name="Miller A.N."/>
            <person name="Grigoriev I.V."/>
            <person name="Debuchy R."/>
            <person name="Gladieux P."/>
            <person name="Thoren M.H."/>
            <person name="Johannesson H."/>
        </authorList>
    </citation>
    <scope>NUCLEOTIDE SEQUENCE</scope>
    <source>
        <strain evidence="1">CBS 532.94</strain>
    </source>
</reference>
<protein>
    <recommendedName>
        <fullName evidence="3">GAF domain-containing protein</fullName>
    </recommendedName>
</protein>
<accession>A0AAN7C4H6</accession>
<sequence>MTAYSTTVDETVTTTVRADAEPTVSVVEGRKRLAAGPHIVAEAVRATRLNLSEDQLDQLWLCGTAVPRATSICEHVLAGLASSLTIPGNDTGDAPSDLPVSVVLNLDEDARFCDVQDTAKRFYIGVPIRSPAGINIGVYCVFDNKPGQYVYSDEIQFIRDLSPSPS</sequence>
<dbReference type="SUPFAM" id="SSF55781">
    <property type="entry name" value="GAF domain-like"/>
    <property type="match status" value="1"/>
</dbReference>
<dbReference type="EMBL" id="MU860284">
    <property type="protein sequence ID" value="KAK4235239.1"/>
    <property type="molecule type" value="Genomic_DNA"/>
</dbReference>
<evidence type="ECO:0000313" key="2">
    <source>
        <dbReference type="Proteomes" id="UP001303760"/>
    </source>
</evidence>
<proteinExistence type="predicted"/>
<evidence type="ECO:0008006" key="3">
    <source>
        <dbReference type="Google" id="ProtNLM"/>
    </source>
</evidence>
<comment type="caution">
    <text evidence="1">The sequence shown here is derived from an EMBL/GenBank/DDBJ whole genome shotgun (WGS) entry which is preliminary data.</text>
</comment>
<dbReference type="Proteomes" id="UP001303760">
    <property type="component" value="Unassembled WGS sequence"/>
</dbReference>
<keyword evidence="2" id="KW-1185">Reference proteome</keyword>
<organism evidence="1 2">
    <name type="scientific">Achaetomium macrosporum</name>
    <dbReference type="NCBI Taxonomy" id="79813"/>
    <lineage>
        <taxon>Eukaryota</taxon>
        <taxon>Fungi</taxon>
        <taxon>Dikarya</taxon>
        <taxon>Ascomycota</taxon>
        <taxon>Pezizomycotina</taxon>
        <taxon>Sordariomycetes</taxon>
        <taxon>Sordariomycetidae</taxon>
        <taxon>Sordariales</taxon>
        <taxon>Chaetomiaceae</taxon>
        <taxon>Achaetomium</taxon>
    </lineage>
</organism>
<dbReference type="AlphaFoldDB" id="A0AAN7C4H6"/>
<evidence type="ECO:0000313" key="1">
    <source>
        <dbReference type="EMBL" id="KAK4235239.1"/>
    </source>
</evidence>
<gene>
    <name evidence="1" type="ORF">C8A03DRAFT_36904</name>
</gene>
<name>A0AAN7C4H6_9PEZI</name>
<reference evidence="1" key="1">
    <citation type="journal article" date="2023" name="Mol. Phylogenet. Evol.">
        <title>Genome-scale phylogeny and comparative genomics of the fungal order Sordariales.</title>
        <authorList>
            <person name="Hensen N."/>
            <person name="Bonometti L."/>
            <person name="Westerberg I."/>
            <person name="Brannstrom I.O."/>
            <person name="Guillou S."/>
            <person name="Cros-Aarteil S."/>
            <person name="Calhoun S."/>
            <person name="Haridas S."/>
            <person name="Kuo A."/>
            <person name="Mondo S."/>
            <person name="Pangilinan J."/>
            <person name="Riley R."/>
            <person name="LaButti K."/>
            <person name="Andreopoulos B."/>
            <person name="Lipzen A."/>
            <person name="Chen C."/>
            <person name="Yan M."/>
            <person name="Daum C."/>
            <person name="Ng V."/>
            <person name="Clum A."/>
            <person name="Steindorff A."/>
            <person name="Ohm R.A."/>
            <person name="Martin F."/>
            <person name="Silar P."/>
            <person name="Natvig D.O."/>
            <person name="Lalanne C."/>
            <person name="Gautier V."/>
            <person name="Ament-Velasquez S.L."/>
            <person name="Kruys A."/>
            <person name="Hutchinson M.I."/>
            <person name="Powell A.J."/>
            <person name="Barry K."/>
            <person name="Miller A.N."/>
            <person name="Grigoriev I.V."/>
            <person name="Debuchy R."/>
            <person name="Gladieux P."/>
            <person name="Hiltunen Thoren M."/>
            <person name="Johannesson H."/>
        </authorList>
    </citation>
    <scope>NUCLEOTIDE SEQUENCE</scope>
    <source>
        <strain evidence="1">CBS 532.94</strain>
    </source>
</reference>